<dbReference type="InterPro" id="IPR013783">
    <property type="entry name" value="Ig-like_fold"/>
</dbReference>
<dbReference type="HOGENOM" id="CLU_069386_2_0_1"/>
<dbReference type="SUPFAM" id="SSF48726">
    <property type="entry name" value="Immunoglobulin"/>
    <property type="match status" value="1"/>
</dbReference>
<proteinExistence type="predicted"/>
<sequence>MLTTSSSPAPVYTSQSMFWLIQALPLLFCFGSGNAASQSSSSTMVVNGVVGESVTLPVKFPAEKKIQAVSWSYNMTFIGICQPSEMTNTLILNPANNKKMNYTQSCFLHFSNLTRKDSGPYRAQINTLTFETLFFDFALRVFERLHNLQVSHHIQLSGNGTCEIHLTCYVENPDDSVSFEWQLSENIFLNETNLTVSWDSKDSRDQSYVCTAKNSVSNVSFPVSAKNLCKDILTKDNLHWKNLTWIIICVILIITFILMIICKKKTDALHLPTQRPAGPLDNTELASISPGSTVYAQVTHSQPKVNILPHTKNNDSATIYSTVNHFK</sequence>
<dbReference type="STRING" id="10141.ENSCPOP00000006245"/>
<feature type="domain" description="Ig-like" evidence="7">
    <location>
        <begin position="158"/>
        <end position="224"/>
    </location>
</feature>
<keyword evidence="5" id="KW-1133">Transmembrane helix</keyword>
<dbReference type="Ensembl" id="ENSCPOT00000006993.3">
    <property type="protein sequence ID" value="ENSCPOP00000006245.3"/>
    <property type="gene ID" value="ENSCPOG00000006924.4"/>
</dbReference>
<dbReference type="AlphaFoldDB" id="H0V8X3"/>
<gene>
    <name evidence="8" type="primary">Slamf6</name>
</gene>
<evidence type="ECO:0000256" key="5">
    <source>
        <dbReference type="SAM" id="Phobius"/>
    </source>
</evidence>
<evidence type="ECO:0000256" key="3">
    <source>
        <dbReference type="ARBA" id="ARBA00023136"/>
    </source>
</evidence>
<feature type="transmembrane region" description="Helical" evidence="5">
    <location>
        <begin position="243"/>
        <end position="262"/>
    </location>
</feature>
<dbReference type="eggNOG" id="ENOG502SSRG">
    <property type="taxonomic scope" value="Eukaryota"/>
</dbReference>
<keyword evidence="2 6" id="KW-0732">Signal</keyword>
<dbReference type="PANTHER" id="PTHR12080:SF16">
    <property type="entry name" value="SLAM FAMILY MEMBER 6"/>
    <property type="match status" value="1"/>
</dbReference>
<comment type="subcellular location">
    <subcellularLocation>
        <location evidence="1">Membrane</location>
    </subcellularLocation>
</comment>
<dbReference type="FunCoup" id="H0V8X3">
    <property type="interactions" value="526"/>
</dbReference>
<dbReference type="GO" id="GO:0072540">
    <property type="term" value="P:T-helper 17 cell lineage commitment"/>
    <property type="evidence" value="ECO:0007669"/>
    <property type="project" value="TreeGrafter"/>
</dbReference>
<keyword evidence="4" id="KW-0325">Glycoprotein</keyword>
<evidence type="ECO:0000256" key="2">
    <source>
        <dbReference type="ARBA" id="ARBA00022729"/>
    </source>
</evidence>
<dbReference type="PANTHER" id="PTHR12080">
    <property type="entry name" value="SIGNALING LYMPHOCYTIC ACTIVATION MOLECULE"/>
    <property type="match status" value="1"/>
</dbReference>
<evidence type="ECO:0000313" key="9">
    <source>
        <dbReference type="Proteomes" id="UP000005447"/>
    </source>
</evidence>
<dbReference type="InterPro" id="IPR015631">
    <property type="entry name" value="CD2/SLAM_rcpt"/>
</dbReference>
<dbReference type="EMBL" id="AAKN02043112">
    <property type="status" value="NOT_ANNOTATED_CDS"/>
    <property type="molecule type" value="Genomic_DNA"/>
</dbReference>
<keyword evidence="5" id="KW-0812">Transmembrane</keyword>
<evidence type="ECO:0000256" key="4">
    <source>
        <dbReference type="ARBA" id="ARBA00023180"/>
    </source>
</evidence>
<dbReference type="EMBL" id="AAKN02043111">
    <property type="status" value="NOT_ANNOTATED_CDS"/>
    <property type="molecule type" value="Genomic_DNA"/>
</dbReference>
<dbReference type="Bgee" id="ENSCPOG00000006924">
    <property type="expression patterns" value="Expressed in thyroid gland"/>
</dbReference>
<evidence type="ECO:0000313" key="8">
    <source>
        <dbReference type="Ensembl" id="ENSCPOP00000006245.3"/>
    </source>
</evidence>
<dbReference type="InterPro" id="IPR036179">
    <property type="entry name" value="Ig-like_dom_sf"/>
</dbReference>
<reference evidence="9" key="1">
    <citation type="journal article" date="2011" name="Nature">
        <title>A high-resolution map of human evolutionary constraint using 29 mammals.</title>
        <authorList>
            <person name="Lindblad-Toh K."/>
            <person name="Garber M."/>
            <person name="Zuk O."/>
            <person name="Lin M.F."/>
            <person name="Parker B.J."/>
            <person name="Washietl S."/>
            <person name="Kheradpour P."/>
            <person name="Ernst J."/>
            <person name="Jordan G."/>
            <person name="Mauceli E."/>
            <person name="Ward L.D."/>
            <person name="Lowe C.B."/>
            <person name="Holloway A.K."/>
            <person name="Clamp M."/>
            <person name="Gnerre S."/>
            <person name="Alfoldi J."/>
            <person name="Beal K."/>
            <person name="Chang J."/>
            <person name="Clawson H."/>
            <person name="Cuff J."/>
            <person name="Di Palma F."/>
            <person name="Fitzgerald S."/>
            <person name="Flicek P."/>
            <person name="Guttman M."/>
            <person name="Hubisz M.J."/>
            <person name="Jaffe D.B."/>
            <person name="Jungreis I."/>
            <person name="Kent W.J."/>
            <person name="Kostka D."/>
            <person name="Lara M."/>
            <person name="Martins A.L."/>
            <person name="Massingham T."/>
            <person name="Moltke I."/>
            <person name="Raney B.J."/>
            <person name="Rasmussen M.D."/>
            <person name="Robinson J."/>
            <person name="Stark A."/>
            <person name="Vilella A.J."/>
            <person name="Wen J."/>
            <person name="Xie X."/>
            <person name="Zody M.C."/>
            <person name="Baldwin J."/>
            <person name="Bloom T."/>
            <person name="Chin C.W."/>
            <person name="Heiman D."/>
            <person name="Nicol R."/>
            <person name="Nusbaum C."/>
            <person name="Young S."/>
            <person name="Wilkinson J."/>
            <person name="Worley K.C."/>
            <person name="Kovar C.L."/>
            <person name="Muzny D.M."/>
            <person name="Gibbs R.A."/>
            <person name="Cree A."/>
            <person name="Dihn H.H."/>
            <person name="Fowler G."/>
            <person name="Jhangiani S."/>
            <person name="Joshi V."/>
            <person name="Lee S."/>
            <person name="Lewis L.R."/>
            <person name="Nazareth L.V."/>
            <person name="Okwuonu G."/>
            <person name="Santibanez J."/>
            <person name="Warren W.C."/>
            <person name="Mardis E.R."/>
            <person name="Weinstock G.M."/>
            <person name="Wilson R.K."/>
            <person name="Delehaunty K."/>
            <person name="Dooling D."/>
            <person name="Fronik C."/>
            <person name="Fulton L."/>
            <person name="Fulton B."/>
            <person name="Graves T."/>
            <person name="Minx P."/>
            <person name="Sodergren E."/>
            <person name="Birney E."/>
            <person name="Margulies E.H."/>
            <person name="Herrero J."/>
            <person name="Green E.D."/>
            <person name="Haussler D."/>
            <person name="Siepel A."/>
            <person name="Goldman N."/>
            <person name="Pollard K.S."/>
            <person name="Pedersen J.S."/>
            <person name="Lander E.S."/>
            <person name="Kellis M."/>
        </authorList>
    </citation>
    <scope>NUCLEOTIDE SEQUENCE [LARGE SCALE GENOMIC DNA]</scope>
    <source>
        <strain evidence="9">2N</strain>
    </source>
</reference>
<protein>
    <recommendedName>
        <fullName evidence="7">Ig-like domain-containing protein</fullName>
    </recommendedName>
</protein>
<dbReference type="GeneTree" id="ENSGT01030000234540"/>
<feature type="signal peptide" evidence="6">
    <location>
        <begin position="1"/>
        <end position="35"/>
    </location>
</feature>
<feature type="chain" id="PRO_5013152906" description="Ig-like domain-containing protein" evidence="6">
    <location>
        <begin position="36"/>
        <end position="327"/>
    </location>
</feature>
<dbReference type="GO" id="GO:0032729">
    <property type="term" value="P:positive regulation of type II interferon production"/>
    <property type="evidence" value="ECO:0007669"/>
    <property type="project" value="TreeGrafter"/>
</dbReference>
<keyword evidence="9" id="KW-1185">Reference proteome</keyword>
<evidence type="ECO:0000256" key="6">
    <source>
        <dbReference type="SAM" id="SignalP"/>
    </source>
</evidence>
<dbReference type="VEuPathDB" id="HostDB:ENSCPOG00000006924"/>
<dbReference type="Gene3D" id="2.60.40.10">
    <property type="entry name" value="Immunoglobulins"/>
    <property type="match status" value="2"/>
</dbReference>
<accession>H0V8X3</accession>
<dbReference type="PROSITE" id="PS50835">
    <property type="entry name" value="IG_LIKE"/>
    <property type="match status" value="1"/>
</dbReference>
<dbReference type="InParanoid" id="H0V8X3"/>
<dbReference type="GO" id="GO:0009897">
    <property type="term" value="C:external side of plasma membrane"/>
    <property type="evidence" value="ECO:0007669"/>
    <property type="project" value="TreeGrafter"/>
</dbReference>
<evidence type="ECO:0000259" key="7">
    <source>
        <dbReference type="PROSITE" id="PS50835"/>
    </source>
</evidence>
<dbReference type="OMA" id="HVTHPKQ"/>
<keyword evidence="3 5" id="KW-0472">Membrane</keyword>
<dbReference type="EMBL" id="AAKN02043113">
    <property type="status" value="NOT_ANNOTATED_CDS"/>
    <property type="molecule type" value="Genomic_DNA"/>
</dbReference>
<organism evidence="8 9">
    <name type="scientific">Cavia porcellus</name>
    <name type="common">Guinea pig</name>
    <dbReference type="NCBI Taxonomy" id="10141"/>
    <lineage>
        <taxon>Eukaryota</taxon>
        <taxon>Metazoa</taxon>
        <taxon>Chordata</taxon>
        <taxon>Craniata</taxon>
        <taxon>Vertebrata</taxon>
        <taxon>Euteleostomi</taxon>
        <taxon>Mammalia</taxon>
        <taxon>Eutheria</taxon>
        <taxon>Euarchontoglires</taxon>
        <taxon>Glires</taxon>
        <taxon>Rodentia</taxon>
        <taxon>Hystricomorpha</taxon>
        <taxon>Caviidae</taxon>
        <taxon>Cavia</taxon>
    </lineage>
</organism>
<name>H0V8X3_CAVPO</name>
<reference evidence="8" key="2">
    <citation type="submission" date="2025-08" db="UniProtKB">
        <authorList>
            <consortium name="Ensembl"/>
        </authorList>
    </citation>
    <scope>IDENTIFICATION</scope>
    <source>
        <strain evidence="8">2N</strain>
    </source>
</reference>
<dbReference type="InterPro" id="IPR007110">
    <property type="entry name" value="Ig-like_dom"/>
</dbReference>
<evidence type="ECO:0000256" key="1">
    <source>
        <dbReference type="ARBA" id="ARBA00004370"/>
    </source>
</evidence>
<reference evidence="8" key="3">
    <citation type="submission" date="2025-09" db="UniProtKB">
        <authorList>
            <consortium name="Ensembl"/>
        </authorList>
    </citation>
    <scope>IDENTIFICATION</scope>
    <source>
        <strain evidence="8">2N</strain>
    </source>
</reference>
<dbReference type="Proteomes" id="UP000005447">
    <property type="component" value="Unassembled WGS sequence"/>
</dbReference>